<evidence type="ECO:0000313" key="2">
    <source>
        <dbReference type="Proteomes" id="UP000202786"/>
    </source>
</evidence>
<evidence type="ECO:0000313" key="1">
    <source>
        <dbReference type="EMBL" id="AGM11441.1"/>
    </source>
</evidence>
<dbReference type="EMBL" id="KC292026">
    <property type="protein sequence ID" value="AGM11441.1"/>
    <property type="molecule type" value="Genomic_DNA"/>
</dbReference>
<proteinExistence type="predicted"/>
<dbReference type="GeneID" id="16194135"/>
<protein>
    <submittedName>
        <fullName evidence="1">Uncharacterized protein</fullName>
    </submittedName>
</protein>
<organism evidence="1 2">
    <name type="scientific">Halogranum tailed virus 1</name>
    <dbReference type="NCBI Taxonomy" id="1273749"/>
    <lineage>
        <taxon>Viruses</taxon>
        <taxon>Duplodnaviria</taxon>
        <taxon>Heunggongvirae</taxon>
        <taxon>Uroviricota</taxon>
        <taxon>Caudoviricetes</taxon>
        <taxon>Thumleimavirales</taxon>
        <taxon>Halomagnusviridae</taxon>
        <taxon>Hagravirus</taxon>
        <taxon>Hagravirus capitaneum</taxon>
        <taxon>Hagravirus HGTV1</taxon>
    </lineage>
</organism>
<gene>
    <name evidence="1" type="primary">144</name>
    <name evidence="1" type="ORF">HGTV1_144</name>
</gene>
<sequence length="37" mass="4543">MDYNRRTNHWIYRTSVYRLTPDAVRTIQYVARNVSLI</sequence>
<dbReference type="KEGG" id="vg:16194135"/>
<dbReference type="Proteomes" id="UP000202786">
    <property type="component" value="Segment"/>
</dbReference>
<name>R4TGR8_9CAUD</name>
<reference evidence="1 2" key="1">
    <citation type="submission" date="2012-12" db="EMBL/GenBank/DDBJ databases">
        <authorList>
            <person name="Sencilo A."/>
            <person name="Jacobs-Sera D."/>
            <person name="Russell D.A."/>
            <person name="Ko C."/>
            <person name="Atanasova N."/>
            <person name="Osterlund E."/>
            <person name="Oksanen H.M."/>
            <person name="Bamford D.H."/>
            <person name="Hatfull G.F."/>
            <person name="Roine E."/>
            <person name="Hendrix R.W."/>
        </authorList>
    </citation>
    <scope>NUCLEOTIDE SEQUENCE [LARGE SCALE GENOMIC DNA]</scope>
</reference>
<dbReference type="RefSeq" id="YP_008059319.1">
    <property type="nucleotide sequence ID" value="NC_021328.1"/>
</dbReference>
<accession>R4TGR8</accession>
<keyword evidence="2" id="KW-1185">Reference proteome</keyword>